<dbReference type="PANTHER" id="PTHR45903">
    <property type="entry name" value="GLUTAMATE-RICH WD REPEAT-CONTAINING PROTEIN 1"/>
    <property type="match status" value="1"/>
</dbReference>
<dbReference type="SUPFAM" id="SSF50978">
    <property type="entry name" value="WD40 repeat-like"/>
    <property type="match status" value="1"/>
</dbReference>
<dbReference type="Proteomes" id="UP000789342">
    <property type="component" value="Unassembled WGS sequence"/>
</dbReference>
<feature type="repeat" description="WD" evidence="6">
    <location>
        <begin position="290"/>
        <end position="332"/>
    </location>
</feature>
<reference evidence="9" key="1">
    <citation type="submission" date="2021-06" db="EMBL/GenBank/DDBJ databases">
        <authorList>
            <person name="Kallberg Y."/>
            <person name="Tangrot J."/>
            <person name="Rosling A."/>
        </authorList>
    </citation>
    <scope>NUCLEOTIDE SEQUENCE</scope>
    <source>
        <strain evidence="9">CL551</strain>
    </source>
</reference>
<sequence length="464" mass="52204">MSKRTTEDLENSDIIGATKAPFDRLGKKNGSLNEEKMGEFEDPWEDEYEEELIENAESDIEDEDVMEVEESAEQIYLPGQELDKDEILEADQSVYEMLHSLNVKWPCLSFDVLRDNLGEERKTYPAAVYIVAGTQADKPKNNELMVMHMSQLHKTQNDDDDSGKDSVDSDDETLDEDPILETKSLKHYGGVNRVRVMPQKDCHIAASWADTGKVLIWDLEPAIKSLETSSFQIPHKALKPLYTVESHSTEGFAMDWSGTVAGRLLTGDLHTHIYLTTKSQSTFIADRVPFVGHTSSVEDLQWSPSEKDVFASASADQTIRIWDTRNKKKDSLCVKAHNSDVNVISWNRKVNYLLASGSDDGVMSIWDLRTFLNNQTTPTPVATFKWHSAPITSIEWHPMEESVLGASGSDDQISIWDLAVEHDPEEGSHKIIGKGGVEVPPQLMFVHQGQNDIKEIHWHPQIPG</sequence>
<keyword evidence="10" id="KW-1185">Reference proteome</keyword>
<dbReference type="Gene3D" id="2.130.10.10">
    <property type="entry name" value="YVTN repeat-like/Quinoprotein amine dehydrogenase"/>
    <property type="match status" value="1"/>
</dbReference>
<dbReference type="InterPro" id="IPR001680">
    <property type="entry name" value="WD40_rpt"/>
</dbReference>
<organism evidence="9 10">
    <name type="scientific">Acaulospora morrowiae</name>
    <dbReference type="NCBI Taxonomy" id="94023"/>
    <lineage>
        <taxon>Eukaryota</taxon>
        <taxon>Fungi</taxon>
        <taxon>Fungi incertae sedis</taxon>
        <taxon>Mucoromycota</taxon>
        <taxon>Glomeromycotina</taxon>
        <taxon>Glomeromycetes</taxon>
        <taxon>Diversisporales</taxon>
        <taxon>Acaulosporaceae</taxon>
        <taxon>Acaulospora</taxon>
    </lineage>
</organism>
<comment type="caution">
    <text evidence="9">The sequence shown here is derived from an EMBL/GenBank/DDBJ whole genome shotgun (WGS) entry which is preliminary data.</text>
</comment>
<evidence type="ECO:0000256" key="5">
    <source>
        <dbReference type="ARBA" id="ARBA00040876"/>
    </source>
</evidence>
<dbReference type="InterPro" id="IPR022052">
    <property type="entry name" value="Histone-bd_RBBP4-like_N"/>
</dbReference>
<evidence type="ECO:0000259" key="8">
    <source>
        <dbReference type="Pfam" id="PF12265"/>
    </source>
</evidence>
<feature type="repeat" description="WD" evidence="6">
    <location>
        <begin position="384"/>
        <end position="418"/>
    </location>
</feature>
<name>A0A9N9DIN6_9GLOM</name>
<dbReference type="OrthoDB" id="2161379at2759"/>
<evidence type="ECO:0000256" key="4">
    <source>
        <dbReference type="ARBA" id="ARBA00023242"/>
    </source>
</evidence>
<protein>
    <recommendedName>
        <fullName evidence="5">Glutamate-rich WD repeat-containing protein 1</fullName>
    </recommendedName>
</protein>
<dbReference type="InterPro" id="IPR015943">
    <property type="entry name" value="WD40/YVTN_repeat-like_dom_sf"/>
</dbReference>
<evidence type="ECO:0000256" key="2">
    <source>
        <dbReference type="ARBA" id="ARBA00022574"/>
    </source>
</evidence>
<keyword evidence="4" id="KW-0539">Nucleus</keyword>
<dbReference type="PRINTS" id="PR00320">
    <property type="entry name" value="GPROTEINBRPT"/>
</dbReference>
<evidence type="ECO:0000256" key="1">
    <source>
        <dbReference type="ARBA" id="ARBA00004123"/>
    </source>
</evidence>
<dbReference type="InterPro" id="IPR020472">
    <property type="entry name" value="WD40_PAC1"/>
</dbReference>
<comment type="subcellular location">
    <subcellularLocation>
        <location evidence="1">Nucleus</location>
    </subcellularLocation>
</comment>
<dbReference type="InterPro" id="IPR019775">
    <property type="entry name" value="WD40_repeat_CS"/>
</dbReference>
<gene>
    <name evidence="9" type="ORF">AMORRO_LOCUS9482</name>
</gene>
<feature type="compositionally biased region" description="Acidic residues" evidence="7">
    <location>
        <begin position="158"/>
        <end position="178"/>
    </location>
</feature>
<feature type="region of interest" description="Disordered" evidence="7">
    <location>
        <begin position="25"/>
        <end position="44"/>
    </location>
</feature>
<dbReference type="SMART" id="SM00320">
    <property type="entry name" value="WD40"/>
    <property type="match status" value="4"/>
</dbReference>
<evidence type="ECO:0000256" key="7">
    <source>
        <dbReference type="SAM" id="MobiDB-lite"/>
    </source>
</evidence>
<dbReference type="PROSITE" id="PS00678">
    <property type="entry name" value="WD_REPEATS_1"/>
    <property type="match status" value="2"/>
</dbReference>
<feature type="domain" description="Histone-binding protein RBBP4-like N-terminal" evidence="8">
    <location>
        <begin position="85"/>
        <end position="153"/>
    </location>
</feature>
<evidence type="ECO:0000256" key="3">
    <source>
        <dbReference type="ARBA" id="ARBA00022737"/>
    </source>
</evidence>
<dbReference type="AlphaFoldDB" id="A0A9N9DIN6"/>
<feature type="non-terminal residue" evidence="9">
    <location>
        <position position="1"/>
    </location>
</feature>
<evidence type="ECO:0000313" key="10">
    <source>
        <dbReference type="Proteomes" id="UP000789342"/>
    </source>
</evidence>
<dbReference type="PROSITE" id="PS50294">
    <property type="entry name" value="WD_REPEATS_REGION"/>
    <property type="match status" value="3"/>
</dbReference>
<proteinExistence type="predicted"/>
<accession>A0A9N9DIN6</accession>
<keyword evidence="2 6" id="KW-0853">WD repeat</keyword>
<keyword evidence="3" id="KW-0677">Repeat</keyword>
<dbReference type="InterPro" id="IPR051972">
    <property type="entry name" value="Glutamate-rich_WD_repeat"/>
</dbReference>
<dbReference type="GO" id="GO:0042254">
    <property type="term" value="P:ribosome biogenesis"/>
    <property type="evidence" value="ECO:0007669"/>
    <property type="project" value="TreeGrafter"/>
</dbReference>
<feature type="repeat" description="WD" evidence="6">
    <location>
        <begin position="334"/>
        <end position="370"/>
    </location>
</feature>
<dbReference type="EMBL" id="CAJVPV010009303">
    <property type="protein sequence ID" value="CAG8640213.1"/>
    <property type="molecule type" value="Genomic_DNA"/>
</dbReference>
<evidence type="ECO:0000256" key="6">
    <source>
        <dbReference type="PROSITE-ProRule" id="PRU00221"/>
    </source>
</evidence>
<dbReference type="PROSITE" id="PS50082">
    <property type="entry name" value="WD_REPEATS_2"/>
    <property type="match status" value="3"/>
</dbReference>
<feature type="region of interest" description="Disordered" evidence="7">
    <location>
        <begin position="154"/>
        <end position="178"/>
    </location>
</feature>
<dbReference type="Pfam" id="PF12265">
    <property type="entry name" value="CAF1C_H4-bd"/>
    <property type="match status" value="1"/>
</dbReference>
<dbReference type="PANTHER" id="PTHR45903:SF1">
    <property type="entry name" value="GLUTAMATE-RICH WD REPEAT-CONTAINING PROTEIN 1"/>
    <property type="match status" value="1"/>
</dbReference>
<dbReference type="InterPro" id="IPR036322">
    <property type="entry name" value="WD40_repeat_dom_sf"/>
</dbReference>
<dbReference type="GO" id="GO:0005730">
    <property type="term" value="C:nucleolus"/>
    <property type="evidence" value="ECO:0007669"/>
    <property type="project" value="TreeGrafter"/>
</dbReference>
<evidence type="ECO:0000313" key="9">
    <source>
        <dbReference type="EMBL" id="CAG8640213.1"/>
    </source>
</evidence>
<dbReference type="Pfam" id="PF00400">
    <property type="entry name" value="WD40"/>
    <property type="match status" value="3"/>
</dbReference>